<dbReference type="Pfam" id="PF00059">
    <property type="entry name" value="Lectin_C"/>
    <property type="match status" value="1"/>
</dbReference>
<sequence>MGGILDAAEEAGTPKVSHFTQLLRQKQRRVNCSQPSKMSEERVTYAELNLPNSRKQKGKRRPRNKKREFPWHIVALSLGVMCVILLLAITGLRSIFFQKCPAHTMQNKNDTKEKNASLGEVEDDSILPPDEDYESLQGNWHCCGKSCYYFSEEENTWKESKKSCEVLGYSLMKIDNKAEQNFVQSKIRYNYWIGLYKVGAKHPWIWLDGTPLSRTVNFQQSLLNVNCGHLKPSSISTADCQKCFRYICEKPFTGPCY</sequence>
<gene>
    <name evidence="12" type="primary">LOC111142021</name>
</gene>
<dbReference type="GeneID" id="111142021"/>
<evidence type="ECO:0000256" key="6">
    <source>
        <dbReference type="ARBA" id="ARBA00023136"/>
    </source>
</evidence>
<feature type="transmembrane region" description="Helical" evidence="9">
    <location>
        <begin position="69"/>
        <end position="92"/>
    </location>
</feature>
<dbReference type="Gene3D" id="3.10.100.10">
    <property type="entry name" value="Mannose-Binding Protein A, subunit A"/>
    <property type="match status" value="1"/>
</dbReference>
<dbReference type="OrthoDB" id="538816at2759"/>
<keyword evidence="7" id="KW-0325">Glycoprotein</keyword>
<feature type="compositionally biased region" description="Basic residues" evidence="8">
    <location>
        <begin position="54"/>
        <end position="64"/>
    </location>
</feature>
<dbReference type="PANTHER" id="PTHR22800">
    <property type="entry name" value="C-TYPE LECTIN PROTEINS"/>
    <property type="match status" value="1"/>
</dbReference>
<dbReference type="PANTHER" id="PTHR22800:SF257">
    <property type="entry name" value="C-TYPE LECTIN DOMAIN-CONTAINING PROTEIN"/>
    <property type="match status" value="1"/>
</dbReference>
<keyword evidence="11" id="KW-1185">Reference proteome</keyword>
<evidence type="ECO:0000256" key="9">
    <source>
        <dbReference type="SAM" id="Phobius"/>
    </source>
</evidence>
<evidence type="ECO:0000256" key="1">
    <source>
        <dbReference type="ARBA" id="ARBA00004606"/>
    </source>
</evidence>
<dbReference type="PROSITE" id="PS50041">
    <property type="entry name" value="C_TYPE_LECTIN_2"/>
    <property type="match status" value="1"/>
</dbReference>
<keyword evidence="2 9" id="KW-0812">Transmembrane</keyword>
<dbReference type="GO" id="GO:0030246">
    <property type="term" value="F:carbohydrate binding"/>
    <property type="evidence" value="ECO:0007669"/>
    <property type="project" value="UniProtKB-KW"/>
</dbReference>
<proteinExistence type="predicted"/>
<dbReference type="SUPFAM" id="SSF56436">
    <property type="entry name" value="C-type lectin-like"/>
    <property type="match status" value="1"/>
</dbReference>
<dbReference type="InterPro" id="IPR001304">
    <property type="entry name" value="C-type_lectin-like"/>
</dbReference>
<evidence type="ECO:0000313" key="12">
    <source>
        <dbReference type="RefSeq" id="XP_022350650.1"/>
    </source>
</evidence>
<protein>
    <submittedName>
        <fullName evidence="12">C-type lectin domain family 9 member A-like</fullName>
    </submittedName>
</protein>
<dbReference type="Proteomes" id="UP000248482">
    <property type="component" value="Unplaced"/>
</dbReference>
<evidence type="ECO:0000259" key="10">
    <source>
        <dbReference type="PROSITE" id="PS50041"/>
    </source>
</evidence>
<dbReference type="GO" id="GO:0002223">
    <property type="term" value="P:stimulatory C-type lectin receptor signaling pathway"/>
    <property type="evidence" value="ECO:0007669"/>
    <property type="project" value="TreeGrafter"/>
</dbReference>
<dbReference type="InterPro" id="IPR016187">
    <property type="entry name" value="CTDL_fold"/>
</dbReference>
<evidence type="ECO:0000313" key="11">
    <source>
        <dbReference type="Proteomes" id="UP000248482"/>
    </source>
</evidence>
<dbReference type="GO" id="GO:0016020">
    <property type="term" value="C:membrane"/>
    <property type="evidence" value="ECO:0007669"/>
    <property type="project" value="UniProtKB-SubCell"/>
</dbReference>
<feature type="region of interest" description="Disordered" evidence="8">
    <location>
        <begin position="27"/>
        <end position="64"/>
    </location>
</feature>
<dbReference type="InterPro" id="IPR016186">
    <property type="entry name" value="C-type_lectin-like/link_sf"/>
</dbReference>
<keyword evidence="6 9" id="KW-0472">Membrane</keyword>
<dbReference type="SMART" id="SM00034">
    <property type="entry name" value="CLECT"/>
    <property type="match status" value="1"/>
</dbReference>
<evidence type="ECO:0000256" key="5">
    <source>
        <dbReference type="ARBA" id="ARBA00022989"/>
    </source>
</evidence>
<evidence type="ECO:0000256" key="8">
    <source>
        <dbReference type="SAM" id="MobiDB-lite"/>
    </source>
</evidence>
<keyword evidence="4" id="KW-0735">Signal-anchor</keyword>
<evidence type="ECO:0000256" key="3">
    <source>
        <dbReference type="ARBA" id="ARBA00022734"/>
    </source>
</evidence>
<organism evidence="11 12">
    <name type="scientific">Enhydra lutris kenyoni</name>
    <name type="common">northern sea otter</name>
    <dbReference type="NCBI Taxonomy" id="391180"/>
    <lineage>
        <taxon>Eukaryota</taxon>
        <taxon>Metazoa</taxon>
        <taxon>Chordata</taxon>
        <taxon>Craniata</taxon>
        <taxon>Vertebrata</taxon>
        <taxon>Euteleostomi</taxon>
        <taxon>Mammalia</taxon>
        <taxon>Eutheria</taxon>
        <taxon>Laurasiatheria</taxon>
        <taxon>Carnivora</taxon>
        <taxon>Caniformia</taxon>
        <taxon>Musteloidea</taxon>
        <taxon>Mustelidae</taxon>
        <taxon>Lutrinae</taxon>
        <taxon>Enhydra</taxon>
    </lineage>
</organism>
<keyword evidence="3" id="KW-0430">Lectin</keyword>
<evidence type="ECO:0000256" key="2">
    <source>
        <dbReference type="ARBA" id="ARBA00022692"/>
    </source>
</evidence>
<accession>A0A2Y9IXH2</accession>
<dbReference type="GO" id="GO:0045954">
    <property type="term" value="P:positive regulation of natural killer cell mediated cytotoxicity"/>
    <property type="evidence" value="ECO:0007669"/>
    <property type="project" value="TreeGrafter"/>
</dbReference>
<keyword evidence="5 9" id="KW-1133">Transmembrane helix</keyword>
<dbReference type="InterPro" id="IPR033992">
    <property type="entry name" value="NKR-like_CTLD"/>
</dbReference>
<evidence type="ECO:0000256" key="7">
    <source>
        <dbReference type="ARBA" id="ARBA00023180"/>
    </source>
</evidence>
<dbReference type="AlphaFoldDB" id="A0A2Y9IXH2"/>
<name>A0A2Y9IXH2_ENHLU</name>
<dbReference type="RefSeq" id="XP_022350650.1">
    <property type="nucleotide sequence ID" value="XM_022494942.1"/>
</dbReference>
<feature type="domain" description="C-type lectin" evidence="10">
    <location>
        <begin position="143"/>
        <end position="249"/>
    </location>
</feature>
<reference evidence="12" key="1">
    <citation type="submission" date="2025-08" db="UniProtKB">
        <authorList>
            <consortium name="RefSeq"/>
        </authorList>
    </citation>
    <scope>IDENTIFICATION</scope>
    <source>
        <tissue evidence="12">Blood</tissue>
    </source>
</reference>
<feature type="compositionally biased region" description="Polar residues" evidence="8">
    <location>
        <begin position="27"/>
        <end position="37"/>
    </location>
</feature>
<dbReference type="KEGG" id="elk:111142021"/>
<dbReference type="InterPro" id="IPR050919">
    <property type="entry name" value="NKG2/CD94_NK_receptors"/>
</dbReference>
<evidence type="ECO:0000256" key="4">
    <source>
        <dbReference type="ARBA" id="ARBA00022968"/>
    </source>
</evidence>
<comment type="subcellular location">
    <subcellularLocation>
        <location evidence="1">Membrane</location>
        <topology evidence="1">Single-pass type II membrane protein</topology>
    </subcellularLocation>
</comment>
<dbReference type="CDD" id="cd03593">
    <property type="entry name" value="CLECT_NK_receptors_like"/>
    <property type="match status" value="1"/>
</dbReference>